<proteinExistence type="predicted"/>
<dbReference type="EMBL" id="MU006230">
    <property type="protein sequence ID" value="KAF2824400.1"/>
    <property type="molecule type" value="Genomic_DNA"/>
</dbReference>
<dbReference type="OrthoDB" id="5413827at2759"/>
<dbReference type="AlphaFoldDB" id="A0A6A6ZTK5"/>
<reference evidence="1" key="1">
    <citation type="journal article" date="2020" name="Stud. Mycol.">
        <title>101 Dothideomycetes genomes: a test case for predicting lifestyles and emergence of pathogens.</title>
        <authorList>
            <person name="Haridas S."/>
            <person name="Albert R."/>
            <person name="Binder M."/>
            <person name="Bloem J."/>
            <person name="Labutti K."/>
            <person name="Salamov A."/>
            <person name="Andreopoulos B."/>
            <person name="Baker S."/>
            <person name="Barry K."/>
            <person name="Bills G."/>
            <person name="Bluhm B."/>
            <person name="Cannon C."/>
            <person name="Castanera R."/>
            <person name="Culley D."/>
            <person name="Daum C."/>
            <person name="Ezra D."/>
            <person name="Gonzalez J."/>
            <person name="Henrissat B."/>
            <person name="Kuo A."/>
            <person name="Liang C."/>
            <person name="Lipzen A."/>
            <person name="Lutzoni F."/>
            <person name="Magnuson J."/>
            <person name="Mondo S."/>
            <person name="Nolan M."/>
            <person name="Ohm R."/>
            <person name="Pangilinan J."/>
            <person name="Park H.-J."/>
            <person name="Ramirez L."/>
            <person name="Alfaro M."/>
            <person name="Sun H."/>
            <person name="Tritt A."/>
            <person name="Yoshinaga Y."/>
            <person name="Zwiers L.-H."/>
            <person name="Turgeon B."/>
            <person name="Goodwin S."/>
            <person name="Spatafora J."/>
            <person name="Crous P."/>
            <person name="Grigoriev I."/>
        </authorList>
    </citation>
    <scope>NUCLEOTIDE SEQUENCE</scope>
    <source>
        <strain evidence="1">CBS 113818</strain>
    </source>
</reference>
<dbReference type="Proteomes" id="UP000799424">
    <property type="component" value="Unassembled WGS sequence"/>
</dbReference>
<evidence type="ECO:0000313" key="2">
    <source>
        <dbReference type="Proteomes" id="UP000799424"/>
    </source>
</evidence>
<name>A0A6A6ZTK5_9PLEO</name>
<evidence type="ECO:0008006" key="3">
    <source>
        <dbReference type="Google" id="ProtNLM"/>
    </source>
</evidence>
<gene>
    <name evidence="1" type="ORF">CC86DRAFT_296989</name>
</gene>
<sequence length="353" mass="41050">MGKEQIVIDDDEGVSSYKDNTKPFVRKGHFRLMDLPAELRVYVYSYLLPYNVAISFEQNVAFKPSKKQDPWWLVEATSKDQQDTVPIAMGRQHWNLRSRKARNSDDWLRVQTQIFLVNKEVSNEARAVLYGSNTYKFTIDGSAHFPVSLASPLIFGPFGDKDGLRLPLLRNLRSIYIEVLLNADSHWAIKRQRSRLECFVDVLKQHSDDEDRKSLLQELTICVRIPVTPPRHHYTQAGTQITIPTDAERYMFGLENLSMLCGIKDVRISGLPDWYMQCLKLCIQGKGGEVQGTDWPLVQVKRTLTSAKWTKKTKQFWVTTRKWYQPTLNWKEYALRNSIDTPEDIDKYWIAEN</sequence>
<keyword evidence="2" id="KW-1185">Reference proteome</keyword>
<evidence type="ECO:0000313" key="1">
    <source>
        <dbReference type="EMBL" id="KAF2824400.1"/>
    </source>
</evidence>
<protein>
    <recommendedName>
        <fullName evidence="3">F-box domain-containing protein</fullName>
    </recommendedName>
</protein>
<accession>A0A6A6ZTK5</accession>
<organism evidence="1 2">
    <name type="scientific">Ophiobolus disseminans</name>
    <dbReference type="NCBI Taxonomy" id="1469910"/>
    <lineage>
        <taxon>Eukaryota</taxon>
        <taxon>Fungi</taxon>
        <taxon>Dikarya</taxon>
        <taxon>Ascomycota</taxon>
        <taxon>Pezizomycotina</taxon>
        <taxon>Dothideomycetes</taxon>
        <taxon>Pleosporomycetidae</taxon>
        <taxon>Pleosporales</taxon>
        <taxon>Pleosporineae</taxon>
        <taxon>Phaeosphaeriaceae</taxon>
        <taxon>Ophiobolus</taxon>
    </lineage>
</organism>